<keyword evidence="5" id="KW-1185">Reference proteome</keyword>
<dbReference type="OrthoDB" id="9769314at2"/>
<dbReference type="EMBL" id="CP017634">
    <property type="protein sequence ID" value="ATW23632.1"/>
    <property type="molecule type" value="Genomic_DNA"/>
</dbReference>
<dbReference type="InterPro" id="IPR018392">
    <property type="entry name" value="LysM"/>
</dbReference>
<feature type="domain" description="GH18" evidence="3">
    <location>
        <begin position="135"/>
        <end position="466"/>
    </location>
</feature>
<dbReference type="InterPro" id="IPR001223">
    <property type="entry name" value="Glyco_hydro18_cat"/>
</dbReference>
<dbReference type="InterPro" id="IPR029070">
    <property type="entry name" value="Chitinase_insertion_sf"/>
</dbReference>
<dbReference type="GO" id="GO:0016798">
    <property type="term" value="F:hydrolase activity, acting on glycosyl bonds"/>
    <property type="evidence" value="ECO:0007669"/>
    <property type="project" value="UniProtKB-KW"/>
</dbReference>
<proteinExistence type="predicted"/>
<evidence type="ECO:0000256" key="1">
    <source>
        <dbReference type="ARBA" id="ARBA00023295"/>
    </source>
</evidence>
<dbReference type="GO" id="GO:0005975">
    <property type="term" value="P:carbohydrate metabolic process"/>
    <property type="evidence" value="ECO:0007669"/>
    <property type="project" value="InterPro"/>
</dbReference>
<dbReference type="Proteomes" id="UP000323521">
    <property type="component" value="Chromosome"/>
</dbReference>
<dbReference type="SMART" id="SM00636">
    <property type="entry name" value="Glyco_18"/>
    <property type="match status" value="1"/>
</dbReference>
<dbReference type="Gene3D" id="3.20.20.80">
    <property type="entry name" value="Glycosidases"/>
    <property type="match status" value="1"/>
</dbReference>
<dbReference type="InterPro" id="IPR036779">
    <property type="entry name" value="LysM_dom_sf"/>
</dbReference>
<evidence type="ECO:0000313" key="5">
    <source>
        <dbReference type="Proteomes" id="UP000323521"/>
    </source>
</evidence>
<keyword evidence="1" id="KW-0378">Hydrolase</keyword>
<dbReference type="GO" id="GO:0008061">
    <property type="term" value="F:chitin binding"/>
    <property type="evidence" value="ECO:0007669"/>
    <property type="project" value="InterPro"/>
</dbReference>
<dbReference type="Pfam" id="PF00704">
    <property type="entry name" value="Glyco_hydro_18"/>
    <property type="match status" value="1"/>
</dbReference>
<dbReference type="InterPro" id="IPR011583">
    <property type="entry name" value="Chitinase_II/V-like_cat"/>
</dbReference>
<dbReference type="PROSITE" id="PS51910">
    <property type="entry name" value="GH18_2"/>
    <property type="match status" value="1"/>
</dbReference>
<evidence type="ECO:0008006" key="6">
    <source>
        <dbReference type="Google" id="ProtNLM"/>
    </source>
</evidence>
<dbReference type="PANTHER" id="PTHR46066:SF2">
    <property type="entry name" value="CHITINASE DOMAIN-CONTAINING PROTEIN 1"/>
    <property type="match status" value="1"/>
</dbReference>
<name>A0A3G1KMF3_FORW1</name>
<evidence type="ECO:0000259" key="3">
    <source>
        <dbReference type="PROSITE" id="PS51910"/>
    </source>
</evidence>
<dbReference type="PANTHER" id="PTHR46066">
    <property type="entry name" value="CHITINASE DOMAIN-CONTAINING PROTEIN 1 FAMILY MEMBER"/>
    <property type="match status" value="1"/>
</dbReference>
<dbReference type="InterPro" id="IPR017853">
    <property type="entry name" value="GH"/>
</dbReference>
<dbReference type="RefSeq" id="WP_148132781.1">
    <property type="nucleotide sequence ID" value="NZ_CP017634.1"/>
</dbReference>
<dbReference type="KEGG" id="fwa:DCMF_01390"/>
<keyword evidence="1" id="KW-0326">Glycosidase</keyword>
<dbReference type="Gene3D" id="3.10.350.10">
    <property type="entry name" value="LysM domain"/>
    <property type="match status" value="2"/>
</dbReference>
<dbReference type="AlphaFoldDB" id="A0A3G1KMF3"/>
<dbReference type="CDD" id="cd00118">
    <property type="entry name" value="LysM"/>
    <property type="match status" value="2"/>
</dbReference>
<feature type="domain" description="LysM" evidence="2">
    <location>
        <begin position="82"/>
        <end position="125"/>
    </location>
</feature>
<organism evidence="4 5">
    <name type="scientific">Formimonas warabiya</name>
    <dbReference type="NCBI Taxonomy" id="1761012"/>
    <lineage>
        <taxon>Bacteria</taxon>
        <taxon>Bacillati</taxon>
        <taxon>Bacillota</taxon>
        <taxon>Clostridia</taxon>
        <taxon>Eubacteriales</taxon>
        <taxon>Peptococcaceae</taxon>
        <taxon>Candidatus Formimonas</taxon>
    </lineage>
</organism>
<evidence type="ECO:0000259" key="2">
    <source>
        <dbReference type="PROSITE" id="PS51782"/>
    </source>
</evidence>
<accession>A0A3G1KMF3</accession>
<dbReference type="SUPFAM" id="SSF54106">
    <property type="entry name" value="LysM domain"/>
    <property type="match status" value="2"/>
</dbReference>
<feature type="domain" description="LysM" evidence="2">
    <location>
        <begin position="34"/>
        <end position="77"/>
    </location>
</feature>
<dbReference type="Gene3D" id="3.10.50.10">
    <property type="match status" value="1"/>
</dbReference>
<sequence length="466" mass="52848">MHESLPKKVSFLILLVSFVLASLFYVPVPASALDRHIVAPGDTLYRIAPKYQVSVDELLQSNHLQSDTIYTGQALVIPEKLQTHIVVQGESLYRISKLYGVSPTILEQINNLSDDTIYAGQRLKVNALGYQRPEAMIIGYYTDEEPNLGSSAWSASAHMNSMSRLAPFWFRLNRYDPTQLETMDTFDETEARKVVATAHAQGVPVIPVIHNFLYPERSFPSKLVNQMLSSEENRQKCISNIIQLIQYYQFDGVNMDFEGLRSSDRDRLSIFYQELGEQLKARGYIFTVAVPAKSQDSITNPWSAPYDYEAIGKAADQVMLMMYNEHGFPGSGPGPVSSMGFNHAVVDYAVKTIPAYKIILAEPVFGFDFNLDTGKYAYLSHEQAMERFEDFSTVSSFDVNSRSGVLRYVDPQNNQRHEVWYENALSLKRKLELIRQYDLGGVALWRLGMEDPAIWSVIQEKITVIR</sequence>
<protein>
    <recommendedName>
        <fullName evidence="6">LysM peptidoglycan-binding domain-containing protein</fullName>
    </recommendedName>
</protein>
<dbReference type="Pfam" id="PF01476">
    <property type="entry name" value="LysM"/>
    <property type="match status" value="2"/>
</dbReference>
<dbReference type="PROSITE" id="PS51782">
    <property type="entry name" value="LYSM"/>
    <property type="match status" value="2"/>
</dbReference>
<evidence type="ECO:0000313" key="4">
    <source>
        <dbReference type="EMBL" id="ATW23632.1"/>
    </source>
</evidence>
<dbReference type="SUPFAM" id="SSF51445">
    <property type="entry name" value="(Trans)glycosidases"/>
    <property type="match status" value="1"/>
</dbReference>
<gene>
    <name evidence="4" type="ORF">DCMF_01390</name>
</gene>
<reference evidence="4 5" key="1">
    <citation type="submission" date="2016-10" db="EMBL/GenBank/DDBJ databases">
        <title>Complete Genome Sequence of Peptococcaceae strain DCMF.</title>
        <authorList>
            <person name="Edwards R.J."/>
            <person name="Holland S.I."/>
            <person name="Deshpande N.P."/>
            <person name="Wong Y.K."/>
            <person name="Ertan H."/>
            <person name="Manefield M."/>
            <person name="Russell T.L."/>
            <person name="Lee M.J."/>
        </authorList>
    </citation>
    <scope>NUCLEOTIDE SEQUENCE [LARGE SCALE GENOMIC DNA]</scope>
    <source>
        <strain evidence="4 5">DCMF</strain>
    </source>
</reference>
<dbReference type="SMART" id="SM00257">
    <property type="entry name" value="LysM"/>
    <property type="match status" value="2"/>
</dbReference>